<dbReference type="SMART" id="SM00862">
    <property type="entry name" value="Trans_reg_C"/>
    <property type="match status" value="1"/>
</dbReference>
<dbReference type="InterPro" id="IPR005158">
    <property type="entry name" value="BTAD"/>
</dbReference>
<dbReference type="AlphaFoldDB" id="A0A7W9L7J6"/>
<evidence type="ECO:0000256" key="3">
    <source>
        <dbReference type="ARBA" id="ARBA00023125"/>
    </source>
</evidence>
<dbReference type="Pfam" id="PF13181">
    <property type="entry name" value="TPR_8"/>
    <property type="match status" value="1"/>
</dbReference>
<accession>A0A7W9L7J6</accession>
<dbReference type="Gene3D" id="1.10.10.10">
    <property type="entry name" value="Winged helix-like DNA-binding domain superfamily/Winged helix DNA-binding domain"/>
    <property type="match status" value="1"/>
</dbReference>
<dbReference type="GO" id="GO:0003677">
    <property type="term" value="F:DNA binding"/>
    <property type="evidence" value="ECO:0007669"/>
    <property type="project" value="UniProtKB-UniRule"/>
</dbReference>
<dbReference type="GO" id="GO:0043531">
    <property type="term" value="F:ADP binding"/>
    <property type="evidence" value="ECO:0007669"/>
    <property type="project" value="InterPro"/>
</dbReference>
<feature type="DNA-binding region" description="OmpR/PhoB-type" evidence="6">
    <location>
        <begin position="1"/>
        <end position="96"/>
    </location>
</feature>
<dbReference type="PROSITE" id="PS51755">
    <property type="entry name" value="OMPR_PHOB"/>
    <property type="match status" value="1"/>
</dbReference>
<feature type="repeat" description="TPR" evidence="5">
    <location>
        <begin position="866"/>
        <end position="899"/>
    </location>
</feature>
<dbReference type="InterPro" id="IPR002182">
    <property type="entry name" value="NB-ARC"/>
</dbReference>
<dbReference type="SMART" id="SM00028">
    <property type="entry name" value="TPR"/>
    <property type="match status" value="8"/>
</dbReference>
<dbReference type="PRINTS" id="PR00364">
    <property type="entry name" value="DISEASERSIST"/>
</dbReference>
<dbReference type="PANTHER" id="PTHR35807">
    <property type="entry name" value="TRANSCRIPTIONAL REGULATOR REDD-RELATED"/>
    <property type="match status" value="1"/>
</dbReference>
<dbReference type="Pfam" id="PF13424">
    <property type="entry name" value="TPR_12"/>
    <property type="match status" value="2"/>
</dbReference>
<proteinExistence type="inferred from homology"/>
<dbReference type="Pfam" id="PF00486">
    <property type="entry name" value="Trans_reg_C"/>
    <property type="match status" value="1"/>
</dbReference>
<dbReference type="InterPro" id="IPR011990">
    <property type="entry name" value="TPR-like_helical_dom_sf"/>
</dbReference>
<dbReference type="Pfam" id="PF00931">
    <property type="entry name" value="NB-ARC"/>
    <property type="match status" value="1"/>
</dbReference>
<dbReference type="InterPro" id="IPR001867">
    <property type="entry name" value="OmpR/PhoB-type_DNA-bd"/>
</dbReference>
<dbReference type="Gene3D" id="1.25.40.10">
    <property type="entry name" value="Tetratricopeptide repeat domain"/>
    <property type="match status" value="3"/>
</dbReference>
<name>A0A7W9L7J6_9ACTN</name>
<protein>
    <submittedName>
        <fullName evidence="8">DNA-binding SARP family transcriptional activator</fullName>
    </submittedName>
</protein>
<dbReference type="PANTHER" id="PTHR35807:SF1">
    <property type="entry name" value="TRANSCRIPTIONAL REGULATOR REDD"/>
    <property type="match status" value="1"/>
</dbReference>
<feature type="repeat" description="TPR" evidence="5">
    <location>
        <begin position="706"/>
        <end position="739"/>
    </location>
</feature>
<dbReference type="CDD" id="cd15831">
    <property type="entry name" value="BTAD"/>
    <property type="match status" value="1"/>
</dbReference>
<keyword evidence="4" id="KW-0804">Transcription</keyword>
<keyword evidence="5" id="KW-0802">TPR repeat</keyword>
<evidence type="ECO:0000256" key="2">
    <source>
        <dbReference type="ARBA" id="ARBA00023015"/>
    </source>
</evidence>
<evidence type="ECO:0000256" key="5">
    <source>
        <dbReference type="PROSITE-ProRule" id="PRU00339"/>
    </source>
</evidence>
<dbReference type="SUPFAM" id="SSF46894">
    <property type="entry name" value="C-terminal effector domain of the bipartite response regulators"/>
    <property type="match status" value="1"/>
</dbReference>
<dbReference type="Proteomes" id="UP000579153">
    <property type="component" value="Unassembled WGS sequence"/>
</dbReference>
<organism evidence="8 9">
    <name type="scientific">Nonomuraea jabiensis</name>
    <dbReference type="NCBI Taxonomy" id="882448"/>
    <lineage>
        <taxon>Bacteria</taxon>
        <taxon>Bacillati</taxon>
        <taxon>Actinomycetota</taxon>
        <taxon>Actinomycetes</taxon>
        <taxon>Streptosporangiales</taxon>
        <taxon>Streptosporangiaceae</taxon>
        <taxon>Nonomuraea</taxon>
    </lineage>
</organism>
<dbReference type="GO" id="GO:0000160">
    <property type="term" value="P:phosphorelay signal transduction system"/>
    <property type="evidence" value="ECO:0007669"/>
    <property type="project" value="InterPro"/>
</dbReference>
<evidence type="ECO:0000256" key="6">
    <source>
        <dbReference type="PROSITE-ProRule" id="PRU01091"/>
    </source>
</evidence>
<keyword evidence="9" id="KW-1185">Reference proteome</keyword>
<feature type="domain" description="OmpR/PhoB-type" evidence="7">
    <location>
        <begin position="1"/>
        <end position="96"/>
    </location>
</feature>
<evidence type="ECO:0000256" key="4">
    <source>
        <dbReference type="ARBA" id="ARBA00023163"/>
    </source>
</evidence>
<dbReference type="InterPro" id="IPR027417">
    <property type="entry name" value="P-loop_NTPase"/>
</dbReference>
<comment type="caution">
    <text evidence="8">The sequence shown here is derived from an EMBL/GenBank/DDBJ whole genome shotgun (WGS) entry which is preliminary data.</text>
</comment>
<comment type="similarity">
    <text evidence="1">Belongs to the AfsR/DnrI/RedD regulatory family.</text>
</comment>
<gene>
    <name evidence="8" type="ORF">HD596_000304</name>
</gene>
<sequence>MILTGVRFLLLGPLEIIVEGRPVHLTGRQRALLSALLLNTGSAVSTERLADRLWGDDLPPSAPARLRALIAELRRALSPHGRDVILTRSPGYVIPAGAAAVDAEEFASLVENARHAAGDDRHQAALDLYDRALALWRGDPFADLHGPVAHAERHQLEELRCEAAEGHAAALLMMGRSRAAIAGLTRLLAEQPLRERPHALLMQALRDDGRLPDALEAYREFRTRLVREVGVEPSGELQRLHQRLLEEAPATVAARSAPVPRQLPPVTSRFVGRSAELRRMDAGRVTLVVGPAGVGKTALAIRWAHRASDRFPDGQLFLDLRGFDQREPMSLPEALQLLLQGLGAAAKDIPVELDAQIALYRSLLAGRRVLVVLDDVAGPEQVRALLPGDPGCRAVITSRNRLSGLVAVDGIERLTLDVLDHGEAYQLLAQGIGEDRLLREPDAAEELVALCGRLPLALSIAVSWIGDHGHRMIGHYVHQLADRGRLVRLRVEGDESVAVQAALDLSHNALPPAARRMFRLLGLARGSGISPAAAAALTRTSRERAEDLLATVARIHLIKEAGPHRFAAHDLVLEYAAQRSLAEDSASERRAAVQRLLDYYLSTVIDATAAAGFEVAELAYDRAQPEVTPTTFDAAADALDWLDTEWDNLVAAVSYAAAQGPRPYAWSLVEALTDILHHRRTRGEWLRLAEIALAAAEDERNFRGQAAMHHSLGLARWRMADLKNAMDHYERALALSRRAGWPLGEARALQGCGVVLKQQGEPHQAIPRYRRSVEIHHALGSVRGEAGGLNNLASAYLILARLERAEECLRACLPLARESGDRHLQTLTLVNLALVRKRQARFPEALESLEEALALAEPDGLRYAEAVTYETFGSVHRDAGHYERAIDAFGRSLAIAEEVENRRCRIASLTGMAGAEAELGRADSALARLDAALDLAEHTGIDLDEVLLGRAEFHYRQGRYATAWDEAARSLKLALTSNLLNLPRLHGLLAAINLAAGDVEQCVEACEQALEHARRSGQRLDYARALMTLGHAVKGTEREKSRRLWGQAHALFTVIGAPERSTSAALLGQAPGAL</sequence>
<dbReference type="GO" id="GO:0006355">
    <property type="term" value="P:regulation of DNA-templated transcription"/>
    <property type="evidence" value="ECO:0007669"/>
    <property type="project" value="InterPro"/>
</dbReference>
<dbReference type="SUPFAM" id="SSF48452">
    <property type="entry name" value="TPR-like"/>
    <property type="match status" value="4"/>
</dbReference>
<dbReference type="PROSITE" id="PS50005">
    <property type="entry name" value="TPR"/>
    <property type="match status" value="2"/>
</dbReference>
<evidence type="ECO:0000256" key="1">
    <source>
        <dbReference type="ARBA" id="ARBA00005820"/>
    </source>
</evidence>
<dbReference type="InterPro" id="IPR036388">
    <property type="entry name" value="WH-like_DNA-bd_sf"/>
</dbReference>
<dbReference type="InterPro" id="IPR016032">
    <property type="entry name" value="Sig_transdc_resp-reg_C-effctor"/>
</dbReference>
<dbReference type="RefSeq" id="WP_185067520.1">
    <property type="nucleotide sequence ID" value="NZ_JACHMB010000001.1"/>
</dbReference>
<evidence type="ECO:0000313" key="9">
    <source>
        <dbReference type="Proteomes" id="UP000579153"/>
    </source>
</evidence>
<keyword evidence="3 6" id="KW-0238">DNA-binding</keyword>
<dbReference type="InterPro" id="IPR019734">
    <property type="entry name" value="TPR_rpt"/>
</dbReference>
<reference evidence="8 9" key="1">
    <citation type="submission" date="2020-08" db="EMBL/GenBank/DDBJ databases">
        <title>Sequencing the genomes of 1000 actinobacteria strains.</title>
        <authorList>
            <person name="Klenk H.-P."/>
        </authorList>
    </citation>
    <scope>NUCLEOTIDE SEQUENCE [LARGE SCALE GENOMIC DNA]</scope>
    <source>
        <strain evidence="8 9">DSM 45507</strain>
    </source>
</reference>
<dbReference type="EMBL" id="JACHMB010000001">
    <property type="protein sequence ID" value="MBB5773548.1"/>
    <property type="molecule type" value="Genomic_DNA"/>
</dbReference>
<dbReference type="SUPFAM" id="SSF52540">
    <property type="entry name" value="P-loop containing nucleoside triphosphate hydrolases"/>
    <property type="match status" value="1"/>
</dbReference>
<dbReference type="InterPro" id="IPR051677">
    <property type="entry name" value="AfsR-DnrI-RedD_regulator"/>
</dbReference>
<dbReference type="Pfam" id="PF03704">
    <property type="entry name" value="BTAD"/>
    <property type="match status" value="1"/>
</dbReference>
<dbReference type="CDD" id="cd00383">
    <property type="entry name" value="trans_reg_C"/>
    <property type="match status" value="1"/>
</dbReference>
<evidence type="ECO:0000259" key="7">
    <source>
        <dbReference type="PROSITE" id="PS51755"/>
    </source>
</evidence>
<dbReference type="SMART" id="SM01043">
    <property type="entry name" value="BTAD"/>
    <property type="match status" value="1"/>
</dbReference>
<evidence type="ECO:0000313" key="8">
    <source>
        <dbReference type="EMBL" id="MBB5773548.1"/>
    </source>
</evidence>
<dbReference type="Gene3D" id="3.40.50.300">
    <property type="entry name" value="P-loop containing nucleotide triphosphate hydrolases"/>
    <property type="match status" value="1"/>
</dbReference>
<keyword evidence="2" id="KW-0805">Transcription regulation</keyword>